<dbReference type="GO" id="GO:0009507">
    <property type="term" value="C:chloroplast"/>
    <property type="evidence" value="ECO:0007669"/>
    <property type="project" value="TreeGrafter"/>
</dbReference>
<dbReference type="SMART" id="SM00271">
    <property type="entry name" value="DnaJ"/>
    <property type="match status" value="1"/>
</dbReference>
<gene>
    <name evidence="2" type="ORF">Ahy_A04g021458</name>
</gene>
<dbReference type="Gene3D" id="1.10.287.110">
    <property type="entry name" value="DnaJ domain"/>
    <property type="match status" value="1"/>
</dbReference>
<dbReference type="InterPro" id="IPR001623">
    <property type="entry name" value="DnaJ_domain"/>
</dbReference>
<dbReference type="CDD" id="cd06257">
    <property type="entry name" value="DnaJ"/>
    <property type="match status" value="1"/>
</dbReference>
<dbReference type="Proteomes" id="UP000289738">
    <property type="component" value="Chromosome A04"/>
</dbReference>
<sequence length="244" mass="28291">MHYHIHTNSQPEIKMRCCALPSSYHHHRLTSPPKTIFQFPSNTTTRYYSPKPDIITNPTRPALRLSLRANASTSSFDALAVATEEANASLYEVLGVPEWVAVAELKQAYKKLARKFHPDVSPPGRVEEYTRRFIRVQQAYETLSDPAMRELYDRDMAMAVKFPFSSRFGHRRATSFHRQHPHPHCHTVMEQRNEWKTQWESQLSGLKRRSKIKNSGVNDSWAAKMRNINNNVFVEEETIFTPPV</sequence>
<organism evidence="2 3">
    <name type="scientific">Arachis hypogaea</name>
    <name type="common">Peanut</name>
    <dbReference type="NCBI Taxonomy" id="3818"/>
    <lineage>
        <taxon>Eukaryota</taxon>
        <taxon>Viridiplantae</taxon>
        <taxon>Streptophyta</taxon>
        <taxon>Embryophyta</taxon>
        <taxon>Tracheophyta</taxon>
        <taxon>Spermatophyta</taxon>
        <taxon>Magnoliopsida</taxon>
        <taxon>eudicotyledons</taxon>
        <taxon>Gunneridae</taxon>
        <taxon>Pentapetalae</taxon>
        <taxon>rosids</taxon>
        <taxon>fabids</taxon>
        <taxon>Fabales</taxon>
        <taxon>Fabaceae</taxon>
        <taxon>Papilionoideae</taxon>
        <taxon>50 kb inversion clade</taxon>
        <taxon>dalbergioids sensu lato</taxon>
        <taxon>Dalbergieae</taxon>
        <taxon>Pterocarpus clade</taxon>
        <taxon>Arachis</taxon>
    </lineage>
</organism>
<proteinExistence type="predicted"/>
<dbReference type="SUPFAM" id="SSF46565">
    <property type="entry name" value="Chaperone J-domain"/>
    <property type="match status" value="1"/>
</dbReference>
<protein>
    <recommendedName>
        <fullName evidence="1">J domain-containing protein</fullName>
    </recommendedName>
</protein>
<comment type="caution">
    <text evidence="2">The sequence shown here is derived from an EMBL/GenBank/DDBJ whole genome shotgun (WGS) entry which is preliminary data.</text>
</comment>
<dbReference type="AlphaFoldDB" id="A0A445DKH6"/>
<reference evidence="2 3" key="1">
    <citation type="submission" date="2019-01" db="EMBL/GenBank/DDBJ databases">
        <title>Sequencing of cultivated peanut Arachis hypogaea provides insights into genome evolution and oil improvement.</title>
        <authorList>
            <person name="Chen X."/>
        </authorList>
    </citation>
    <scope>NUCLEOTIDE SEQUENCE [LARGE SCALE GENOMIC DNA]</scope>
    <source>
        <strain evidence="3">cv. Fuhuasheng</strain>
        <tissue evidence="2">Leaves</tissue>
    </source>
</reference>
<feature type="domain" description="J" evidence="1">
    <location>
        <begin position="89"/>
        <end position="156"/>
    </location>
</feature>
<keyword evidence="3" id="KW-1185">Reference proteome</keyword>
<evidence type="ECO:0000313" key="3">
    <source>
        <dbReference type="Proteomes" id="UP000289738"/>
    </source>
</evidence>
<dbReference type="InterPro" id="IPR036869">
    <property type="entry name" value="J_dom_sf"/>
</dbReference>
<dbReference type="InterPro" id="IPR018253">
    <property type="entry name" value="DnaJ_domain_CS"/>
</dbReference>
<dbReference type="OrthoDB" id="445556at2759"/>
<dbReference type="Pfam" id="PF00226">
    <property type="entry name" value="DnaJ"/>
    <property type="match status" value="1"/>
</dbReference>
<evidence type="ECO:0000259" key="1">
    <source>
        <dbReference type="PROSITE" id="PS50076"/>
    </source>
</evidence>
<dbReference type="PROSITE" id="PS50076">
    <property type="entry name" value="DNAJ_2"/>
    <property type="match status" value="1"/>
</dbReference>
<accession>A0A445DKH6</accession>
<dbReference type="EMBL" id="SDMP01000004">
    <property type="protein sequence ID" value="RYR63689.1"/>
    <property type="molecule type" value="Genomic_DNA"/>
</dbReference>
<dbReference type="PROSITE" id="PS00636">
    <property type="entry name" value="DNAJ_1"/>
    <property type="match status" value="1"/>
</dbReference>
<dbReference type="PANTHER" id="PTHR45090:SF4">
    <property type="entry name" value="J DOMAIN-CONTAINING PROTEIN"/>
    <property type="match status" value="1"/>
</dbReference>
<evidence type="ECO:0000313" key="2">
    <source>
        <dbReference type="EMBL" id="RYR63689.1"/>
    </source>
</evidence>
<dbReference type="InterPro" id="IPR053232">
    <property type="entry name" value="DnaJ_C/III_chloroplastic"/>
</dbReference>
<dbReference type="PRINTS" id="PR00625">
    <property type="entry name" value="JDOMAIN"/>
</dbReference>
<dbReference type="STRING" id="3818.A0A445DKH6"/>
<dbReference type="PANTHER" id="PTHR45090">
    <property type="entry name" value="CHAPERONE PROTEIN DNAJ 20 CHLOROPLASTIC"/>
    <property type="match status" value="1"/>
</dbReference>
<name>A0A445DKH6_ARAHY</name>